<dbReference type="SMART" id="SM00448">
    <property type="entry name" value="REC"/>
    <property type="match status" value="1"/>
</dbReference>
<dbReference type="PANTHER" id="PTHR44591">
    <property type="entry name" value="STRESS RESPONSE REGULATOR PROTEIN 1"/>
    <property type="match status" value="1"/>
</dbReference>
<feature type="modified residue" description="4-aspartylphosphate" evidence="2">
    <location>
        <position position="56"/>
    </location>
</feature>
<evidence type="ECO:0000256" key="2">
    <source>
        <dbReference type="PROSITE-ProRule" id="PRU00169"/>
    </source>
</evidence>
<dbReference type="EMBL" id="MCIF01000002">
    <property type="protein sequence ID" value="RAQ95411.1"/>
    <property type="molecule type" value="Genomic_DNA"/>
</dbReference>
<dbReference type="Proteomes" id="UP000248706">
    <property type="component" value="Unassembled WGS sequence"/>
</dbReference>
<accession>A0A328VEZ7</accession>
<proteinExistence type="predicted"/>
<feature type="domain" description="Response regulatory" evidence="3">
    <location>
        <begin position="6"/>
        <end position="121"/>
    </location>
</feature>
<dbReference type="InterPro" id="IPR001789">
    <property type="entry name" value="Sig_transdc_resp-reg_receiver"/>
</dbReference>
<name>A0A328VEZ7_9CHLR</name>
<evidence type="ECO:0000256" key="1">
    <source>
        <dbReference type="ARBA" id="ARBA00022553"/>
    </source>
</evidence>
<dbReference type="InterPro" id="IPR011006">
    <property type="entry name" value="CheY-like_superfamily"/>
</dbReference>
<organism evidence="4 5">
    <name type="scientific">Thermogemmatispora tikiterensis</name>
    <dbReference type="NCBI Taxonomy" id="1825093"/>
    <lineage>
        <taxon>Bacteria</taxon>
        <taxon>Bacillati</taxon>
        <taxon>Chloroflexota</taxon>
        <taxon>Ktedonobacteria</taxon>
        <taxon>Thermogemmatisporales</taxon>
        <taxon>Thermogemmatisporaceae</taxon>
        <taxon>Thermogemmatispora</taxon>
    </lineage>
</organism>
<dbReference type="InterPro" id="IPR050595">
    <property type="entry name" value="Bact_response_regulator"/>
</dbReference>
<reference evidence="4 5" key="1">
    <citation type="submission" date="2016-08" db="EMBL/GenBank/DDBJ databases">
        <title>Analysis of Carbohydrate Active Enzymes in Thermogemmatispora T81 Reveals Carbohydrate Degradation Ability.</title>
        <authorList>
            <person name="Tomazini A."/>
            <person name="Lal S."/>
            <person name="Stott M."/>
            <person name="Henrissat B."/>
            <person name="Polikarpov I."/>
            <person name="Sparling R."/>
            <person name="Levin D.B."/>
        </authorList>
    </citation>
    <scope>NUCLEOTIDE SEQUENCE [LARGE SCALE GENOMIC DNA]</scope>
    <source>
        <strain evidence="4 5">T81</strain>
    </source>
</reference>
<dbReference type="SUPFAM" id="SSF52172">
    <property type="entry name" value="CheY-like"/>
    <property type="match status" value="1"/>
</dbReference>
<evidence type="ECO:0000259" key="3">
    <source>
        <dbReference type="PROSITE" id="PS50110"/>
    </source>
</evidence>
<dbReference type="AlphaFoldDB" id="A0A328VEZ7"/>
<comment type="caution">
    <text evidence="4">The sequence shown here is derived from an EMBL/GenBank/DDBJ whole genome shotgun (WGS) entry which is preliminary data.</text>
</comment>
<keyword evidence="1 2" id="KW-0597">Phosphoprotein</keyword>
<keyword evidence="5" id="KW-1185">Reference proteome</keyword>
<evidence type="ECO:0000313" key="4">
    <source>
        <dbReference type="EMBL" id="RAQ95411.1"/>
    </source>
</evidence>
<gene>
    <name evidence="4" type="ORF">A4R35_07675</name>
</gene>
<dbReference type="Pfam" id="PF00072">
    <property type="entry name" value="Response_reg"/>
    <property type="match status" value="1"/>
</dbReference>
<evidence type="ECO:0000313" key="5">
    <source>
        <dbReference type="Proteomes" id="UP000248706"/>
    </source>
</evidence>
<protein>
    <recommendedName>
        <fullName evidence="3">Response regulatory domain-containing protein</fullName>
    </recommendedName>
</protein>
<dbReference type="PROSITE" id="PS50110">
    <property type="entry name" value="RESPONSE_REGULATORY"/>
    <property type="match status" value="1"/>
</dbReference>
<dbReference type="Gene3D" id="3.40.50.2300">
    <property type="match status" value="1"/>
</dbReference>
<sequence>MKESKTVLIIDDDRDVSELLQMVILERTDYRPLWIGESELTLYAAPHVRPALILLDYWLPRMHGLELYDRLQEIETMRNVPTVLITAWSDLPLEELRRRGIYLLRKPFDLEELLQLMAVLLPGTVPPVS</sequence>
<dbReference type="OrthoDB" id="159357at2"/>
<dbReference type="GO" id="GO:0000160">
    <property type="term" value="P:phosphorelay signal transduction system"/>
    <property type="evidence" value="ECO:0007669"/>
    <property type="project" value="InterPro"/>
</dbReference>
<dbReference type="PANTHER" id="PTHR44591:SF3">
    <property type="entry name" value="RESPONSE REGULATORY DOMAIN-CONTAINING PROTEIN"/>
    <property type="match status" value="1"/>
</dbReference>